<dbReference type="HOGENOM" id="CLU_139869_1_0_1"/>
<reference evidence="5" key="1">
    <citation type="journal article" date="2012" name="Nature">
        <title>The oyster genome reveals stress adaptation and complexity of shell formation.</title>
        <authorList>
            <person name="Zhang G."/>
            <person name="Fang X."/>
            <person name="Guo X."/>
            <person name="Li L."/>
            <person name="Luo R."/>
            <person name="Xu F."/>
            <person name="Yang P."/>
            <person name="Zhang L."/>
            <person name="Wang X."/>
            <person name="Qi H."/>
            <person name="Xiong Z."/>
            <person name="Que H."/>
            <person name="Xie Y."/>
            <person name="Holland P.W."/>
            <person name="Paps J."/>
            <person name="Zhu Y."/>
            <person name="Wu F."/>
            <person name="Chen Y."/>
            <person name="Wang J."/>
            <person name="Peng C."/>
            <person name="Meng J."/>
            <person name="Yang L."/>
            <person name="Liu J."/>
            <person name="Wen B."/>
            <person name="Zhang N."/>
            <person name="Huang Z."/>
            <person name="Zhu Q."/>
            <person name="Feng Y."/>
            <person name="Mount A."/>
            <person name="Hedgecock D."/>
            <person name="Xu Z."/>
            <person name="Liu Y."/>
            <person name="Domazet-Loso T."/>
            <person name="Du Y."/>
            <person name="Sun X."/>
            <person name="Zhang S."/>
            <person name="Liu B."/>
            <person name="Cheng P."/>
            <person name="Jiang X."/>
            <person name="Li J."/>
            <person name="Fan D."/>
            <person name="Wang W."/>
            <person name="Fu W."/>
            <person name="Wang T."/>
            <person name="Wang B."/>
            <person name="Zhang J."/>
            <person name="Peng Z."/>
            <person name="Li Y."/>
            <person name="Li N."/>
            <person name="Wang J."/>
            <person name="Chen M."/>
            <person name="He Y."/>
            <person name="Tan F."/>
            <person name="Song X."/>
            <person name="Zheng Q."/>
            <person name="Huang R."/>
            <person name="Yang H."/>
            <person name="Du X."/>
            <person name="Chen L."/>
            <person name="Yang M."/>
            <person name="Gaffney P.M."/>
            <person name="Wang S."/>
            <person name="Luo L."/>
            <person name="She Z."/>
            <person name="Ming Y."/>
            <person name="Huang W."/>
            <person name="Zhang S."/>
            <person name="Huang B."/>
            <person name="Zhang Y."/>
            <person name="Qu T."/>
            <person name="Ni P."/>
            <person name="Miao G."/>
            <person name="Wang J."/>
            <person name="Wang Q."/>
            <person name="Steinberg C.E."/>
            <person name="Wang H."/>
            <person name="Li N."/>
            <person name="Qian L."/>
            <person name="Zhang G."/>
            <person name="Li Y."/>
            <person name="Yang H."/>
            <person name="Liu X."/>
            <person name="Wang J."/>
            <person name="Yin Y."/>
            <person name="Wang J."/>
        </authorList>
    </citation>
    <scope>NUCLEOTIDE SEQUENCE [LARGE SCALE GENOMIC DNA]</scope>
    <source>
        <strain evidence="5">05x7-T-G4-1.051#20</strain>
    </source>
</reference>
<name>K1QGS3_MAGGI</name>
<comment type="similarity">
    <text evidence="1">Belongs to the universal ribosomal protein uS14 family.</text>
</comment>
<dbReference type="KEGG" id="crg:105338952"/>
<keyword evidence="2 5" id="KW-0689">Ribosomal protein</keyword>
<dbReference type="FunCoup" id="K1QGS3">
    <property type="interactions" value="419"/>
</dbReference>
<dbReference type="InterPro" id="IPR001209">
    <property type="entry name" value="Ribosomal_uS14"/>
</dbReference>
<evidence type="ECO:0000256" key="1">
    <source>
        <dbReference type="ARBA" id="ARBA00009083"/>
    </source>
</evidence>
<gene>
    <name evidence="5" type="ORF">CGI_10012469</name>
</gene>
<organism evidence="5">
    <name type="scientific">Magallana gigas</name>
    <name type="common">Pacific oyster</name>
    <name type="synonym">Crassostrea gigas</name>
    <dbReference type="NCBI Taxonomy" id="29159"/>
    <lineage>
        <taxon>Eukaryota</taxon>
        <taxon>Metazoa</taxon>
        <taxon>Spiralia</taxon>
        <taxon>Lophotrochozoa</taxon>
        <taxon>Mollusca</taxon>
        <taxon>Bivalvia</taxon>
        <taxon>Autobranchia</taxon>
        <taxon>Pteriomorphia</taxon>
        <taxon>Ostreida</taxon>
        <taxon>Ostreoidea</taxon>
        <taxon>Ostreidae</taxon>
        <taxon>Magallana</taxon>
    </lineage>
</organism>
<dbReference type="GO" id="GO:0003735">
    <property type="term" value="F:structural constituent of ribosome"/>
    <property type="evidence" value="ECO:0007669"/>
    <property type="project" value="InterPro"/>
</dbReference>
<dbReference type="GO" id="GO:0006412">
    <property type="term" value="P:translation"/>
    <property type="evidence" value="ECO:0007669"/>
    <property type="project" value="InterPro"/>
</dbReference>
<dbReference type="AlphaFoldDB" id="K1QGS3"/>
<evidence type="ECO:0000256" key="4">
    <source>
        <dbReference type="ARBA" id="ARBA00083755"/>
    </source>
</evidence>
<dbReference type="PANTHER" id="PTHR19836">
    <property type="entry name" value="30S RIBOSOMAL PROTEIN S14"/>
    <property type="match status" value="1"/>
</dbReference>
<keyword evidence="3" id="KW-0687">Ribonucleoprotein</keyword>
<evidence type="ECO:0000256" key="2">
    <source>
        <dbReference type="ARBA" id="ARBA00022980"/>
    </source>
</evidence>
<dbReference type="EMBL" id="JH817406">
    <property type="protein sequence ID" value="EKC33058.1"/>
    <property type="molecule type" value="Genomic_DNA"/>
</dbReference>
<dbReference type="SUPFAM" id="SSF57716">
    <property type="entry name" value="Glucocorticoid receptor-like (DNA-binding domain)"/>
    <property type="match status" value="1"/>
</dbReference>
<dbReference type="GO" id="GO:0005763">
    <property type="term" value="C:mitochondrial small ribosomal subunit"/>
    <property type="evidence" value="ECO:0007669"/>
    <property type="project" value="TreeGrafter"/>
</dbReference>
<evidence type="ECO:0000256" key="3">
    <source>
        <dbReference type="ARBA" id="ARBA00023274"/>
    </source>
</evidence>
<dbReference type="Pfam" id="PF00253">
    <property type="entry name" value="Ribosomal_S14"/>
    <property type="match status" value="1"/>
</dbReference>
<accession>K1QGS3</accession>
<protein>
    <recommendedName>
        <fullName evidence="4">28S ribosomal protein S14, mitochondrial</fullName>
    </recommendedName>
</protein>
<dbReference type="Gene3D" id="1.10.287.1480">
    <property type="match status" value="1"/>
</dbReference>
<sequence>MAASRVGKWFFNLAKPVNLHVTQQSSLLANQQNQLNHVRTKMVDFRMIRDNKRRKTVQEYGPERFRINMVRKSKIIPREIKEIADKEIREFPLNSAPVRLHNRCILTSRPRAVLKRWHISRIMFRSLADYNNLSGVTRSSW</sequence>
<dbReference type="PANTHER" id="PTHR19836:SF19">
    <property type="entry name" value="SMALL RIBOSOMAL SUBUNIT PROTEIN US14M"/>
    <property type="match status" value="1"/>
</dbReference>
<dbReference type="FunFam" id="1.10.287.1480:FF:000001">
    <property type="entry name" value="30S ribosomal protein S14"/>
    <property type="match status" value="1"/>
</dbReference>
<dbReference type="InParanoid" id="K1QGS3"/>
<proteinExistence type="inferred from homology"/>
<dbReference type="RefSeq" id="XP_011442596.2">
    <property type="nucleotide sequence ID" value="XM_011444294.4"/>
</dbReference>
<dbReference type="OrthoDB" id="413436at2759"/>
<evidence type="ECO:0000313" key="5">
    <source>
        <dbReference type="EMBL" id="EKC33058.1"/>
    </source>
</evidence>